<protein>
    <recommendedName>
        <fullName evidence="2">DUF5667 domain-containing protein</fullName>
    </recommendedName>
</protein>
<keyword evidence="1" id="KW-1133">Transmembrane helix</keyword>
<evidence type="ECO:0000313" key="4">
    <source>
        <dbReference type="Proteomes" id="UP000178857"/>
    </source>
</evidence>
<dbReference type="AlphaFoldDB" id="A0A1F7JA30"/>
<feature type="domain" description="DUF5667" evidence="2">
    <location>
        <begin position="47"/>
        <end position="157"/>
    </location>
</feature>
<organism evidence="3 4">
    <name type="scientific">Candidatus Roizmanbacteria bacterium RIFCSPLOWO2_01_FULL_44_13</name>
    <dbReference type="NCBI Taxonomy" id="1802069"/>
    <lineage>
        <taxon>Bacteria</taxon>
        <taxon>Candidatus Roizmaniibacteriota</taxon>
    </lineage>
</organism>
<gene>
    <name evidence="3" type="ORF">A2970_01225</name>
</gene>
<proteinExistence type="predicted"/>
<keyword evidence="1" id="KW-0812">Transmembrane</keyword>
<reference evidence="3 4" key="1">
    <citation type="journal article" date="2016" name="Nat. Commun.">
        <title>Thousands of microbial genomes shed light on interconnected biogeochemical processes in an aquifer system.</title>
        <authorList>
            <person name="Anantharaman K."/>
            <person name="Brown C.T."/>
            <person name="Hug L.A."/>
            <person name="Sharon I."/>
            <person name="Castelle C.J."/>
            <person name="Probst A.J."/>
            <person name="Thomas B.C."/>
            <person name="Singh A."/>
            <person name="Wilkins M.J."/>
            <person name="Karaoz U."/>
            <person name="Brodie E.L."/>
            <person name="Williams K.H."/>
            <person name="Hubbard S.S."/>
            <person name="Banfield J.F."/>
        </authorList>
    </citation>
    <scope>NUCLEOTIDE SEQUENCE [LARGE SCALE GENOMIC DNA]</scope>
</reference>
<name>A0A1F7JA30_9BACT</name>
<keyword evidence="1" id="KW-0472">Membrane</keyword>
<dbReference type="EMBL" id="MGAT01000024">
    <property type="protein sequence ID" value="OGK52429.1"/>
    <property type="molecule type" value="Genomic_DNA"/>
</dbReference>
<accession>A0A1F7JA30</accession>
<evidence type="ECO:0000256" key="1">
    <source>
        <dbReference type="SAM" id="Phobius"/>
    </source>
</evidence>
<dbReference type="Proteomes" id="UP000178857">
    <property type="component" value="Unassembled WGS sequence"/>
</dbReference>
<feature type="transmembrane region" description="Helical" evidence="1">
    <location>
        <begin position="7"/>
        <end position="25"/>
    </location>
</feature>
<evidence type="ECO:0000313" key="3">
    <source>
        <dbReference type="EMBL" id="OGK52429.1"/>
    </source>
</evidence>
<comment type="caution">
    <text evidence="3">The sequence shown here is derived from an EMBL/GenBank/DDBJ whole genome shotgun (WGS) entry which is preliminary data.</text>
</comment>
<dbReference type="Pfam" id="PF18915">
    <property type="entry name" value="DUF5667"/>
    <property type="match status" value="1"/>
</dbReference>
<sequence length="181" mass="20336">MKILSRFIIVFFIIIAMPAVGYFVMESSGQTVDTPDEKVVYNLPYPGILSDNPLYLIKIVRDRITEFLTREALKKAQLYLLYSDKRIAMAITLAHKGKTRQAIDAASKGEKYFLKIPPILKEAKKQGNSPPSSFVETLKLSNAKHKEVVAELLKILPTGSTDELNQVNALNEQARRDLEGL</sequence>
<dbReference type="InterPro" id="IPR043725">
    <property type="entry name" value="DUF5667"/>
</dbReference>
<evidence type="ECO:0000259" key="2">
    <source>
        <dbReference type="Pfam" id="PF18915"/>
    </source>
</evidence>